<evidence type="ECO:0000313" key="6">
    <source>
        <dbReference type="EMBL" id="KAK7242472.1"/>
    </source>
</evidence>
<comment type="caution">
    <text evidence="6">The sequence shown here is derived from an EMBL/GenBank/DDBJ whole genome shotgun (WGS) entry which is preliminary data.</text>
</comment>
<dbReference type="Proteomes" id="UP001363151">
    <property type="component" value="Unassembled WGS sequence"/>
</dbReference>
<evidence type="ECO:0000256" key="1">
    <source>
        <dbReference type="ARBA" id="ARBA00008455"/>
    </source>
</evidence>
<dbReference type="InterPro" id="IPR000169">
    <property type="entry name" value="Pept_cys_AS"/>
</dbReference>
<sequence>MDEYGSKTLDDELSPLTKEQIRPCARWRGATAMIAVGAAAVIILGVATNGGHIDFKDAATDDAAAAATTEVVPLAVVPDVEYTAAEDAEWIEFKARFRKSYASPEDEALKRSYYHARVAELAEKNALNGSPVFGVTAHADRAPGTSAFARGRKDRGMFETYKDSYEKFDVDEWRSKAKNVDWEDGQVDWRKVDDVLTPVKNQGQCGSCWAFSTTEQVESQFYLAGGPPVVLSAQQVTSCAKYIDDPEEGCCFGCGGGDVTVAYDYIKGAIGLSPAAYWPYTQALTPDEECLGPFCTNACDMDLSELVTEYDYIGPYATVEGYAFATDPCGEGLCADQDLGELAKTIQATPAAVCVNAGAWDDYTGGVLRYDACSGAYAEIDHCVQLVGYDATGEEPYWIVRNSWSTSWGEDGYIRLQMDANTCGVADEATVAKVGGVW</sequence>
<protein>
    <submittedName>
        <fullName evidence="6">C1 peptidase family protein</fullName>
    </submittedName>
</protein>
<dbReference type="PANTHER" id="PTHR12411">
    <property type="entry name" value="CYSTEINE PROTEASE FAMILY C1-RELATED"/>
    <property type="match status" value="1"/>
</dbReference>
<keyword evidence="2" id="KW-0865">Zymogen</keyword>
<dbReference type="EMBL" id="JBBJCI010000142">
    <property type="protein sequence ID" value="KAK7242472.1"/>
    <property type="molecule type" value="Genomic_DNA"/>
</dbReference>
<dbReference type="InterPro" id="IPR039417">
    <property type="entry name" value="Peptidase_C1A_papain-like"/>
</dbReference>
<dbReference type="InterPro" id="IPR013128">
    <property type="entry name" value="Peptidase_C1A"/>
</dbReference>
<dbReference type="InterPro" id="IPR000668">
    <property type="entry name" value="Peptidase_C1A_C"/>
</dbReference>
<dbReference type="SUPFAM" id="SSF54001">
    <property type="entry name" value="Cysteine proteinases"/>
    <property type="match status" value="1"/>
</dbReference>
<evidence type="ECO:0000313" key="7">
    <source>
        <dbReference type="Proteomes" id="UP001363151"/>
    </source>
</evidence>
<dbReference type="InterPro" id="IPR038765">
    <property type="entry name" value="Papain-like_cys_pep_sf"/>
</dbReference>
<dbReference type="PRINTS" id="PR00705">
    <property type="entry name" value="PAPAIN"/>
</dbReference>
<feature type="domain" description="Peptidase C1A papain C-terminal" evidence="5">
    <location>
        <begin position="183"/>
        <end position="433"/>
    </location>
</feature>
<evidence type="ECO:0000259" key="5">
    <source>
        <dbReference type="SMART" id="SM00645"/>
    </source>
</evidence>
<dbReference type="Gene3D" id="3.90.70.10">
    <property type="entry name" value="Cysteine proteinases"/>
    <property type="match status" value="1"/>
</dbReference>
<dbReference type="CDD" id="cd02248">
    <property type="entry name" value="Peptidase_C1A"/>
    <property type="match status" value="1"/>
</dbReference>
<keyword evidence="4" id="KW-0472">Membrane</keyword>
<evidence type="ECO:0000256" key="4">
    <source>
        <dbReference type="SAM" id="Phobius"/>
    </source>
</evidence>
<evidence type="ECO:0000256" key="3">
    <source>
        <dbReference type="ARBA" id="ARBA00023157"/>
    </source>
</evidence>
<feature type="transmembrane region" description="Helical" evidence="4">
    <location>
        <begin position="27"/>
        <end position="47"/>
    </location>
</feature>
<dbReference type="PROSITE" id="PS00640">
    <property type="entry name" value="THIOL_PROTEASE_ASN"/>
    <property type="match status" value="1"/>
</dbReference>
<dbReference type="Pfam" id="PF00112">
    <property type="entry name" value="Peptidase_C1"/>
    <property type="match status" value="1"/>
</dbReference>
<keyword evidence="4" id="KW-1133">Transmembrane helix</keyword>
<proteinExistence type="inferred from homology"/>
<gene>
    <name evidence="6" type="primary">CTSO</name>
    <name evidence="6" type="ORF">SO694_00017155</name>
</gene>
<dbReference type="SMART" id="SM00645">
    <property type="entry name" value="Pept_C1"/>
    <property type="match status" value="1"/>
</dbReference>
<dbReference type="InterPro" id="IPR025661">
    <property type="entry name" value="Pept_asp_AS"/>
</dbReference>
<evidence type="ECO:0000256" key="2">
    <source>
        <dbReference type="ARBA" id="ARBA00023145"/>
    </source>
</evidence>
<keyword evidence="7" id="KW-1185">Reference proteome</keyword>
<dbReference type="PROSITE" id="PS00639">
    <property type="entry name" value="THIOL_PROTEASE_HIS"/>
    <property type="match status" value="1"/>
</dbReference>
<reference evidence="6 7" key="1">
    <citation type="submission" date="2024-03" db="EMBL/GenBank/DDBJ databases">
        <title>Aureococcus anophagefferens CCMP1851 and Kratosvirus quantuckense: Draft genome of a second virus-susceptible host strain in the model system.</title>
        <authorList>
            <person name="Chase E."/>
            <person name="Truchon A.R."/>
            <person name="Schepens W."/>
            <person name="Wilhelm S.W."/>
        </authorList>
    </citation>
    <scope>NUCLEOTIDE SEQUENCE [LARGE SCALE GENOMIC DNA]</scope>
    <source>
        <strain evidence="6 7">CCMP1851</strain>
    </source>
</reference>
<comment type="similarity">
    <text evidence="1">Belongs to the peptidase C1 family.</text>
</comment>
<dbReference type="PROSITE" id="PS00139">
    <property type="entry name" value="THIOL_PROTEASE_CYS"/>
    <property type="match status" value="1"/>
</dbReference>
<keyword evidence="3" id="KW-1015">Disulfide bond</keyword>
<accession>A0ABR1G1Z1</accession>
<name>A0ABR1G1Z1_AURAN</name>
<keyword evidence="4" id="KW-0812">Transmembrane</keyword>
<organism evidence="6 7">
    <name type="scientific">Aureococcus anophagefferens</name>
    <name type="common">Harmful bloom alga</name>
    <dbReference type="NCBI Taxonomy" id="44056"/>
    <lineage>
        <taxon>Eukaryota</taxon>
        <taxon>Sar</taxon>
        <taxon>Stramenopiles</taxon>
        <taxon>Ochrophyta</taxon>
        <taxon>Pelagophyceae</taxon>
        <taxon>Pelagomonadales</taxon>
        <taxon>Pelagomonadaceae</taxon>
        <taxon>Aureococcus</taxon>
    </lineage>
</organism>
<dbReference type="InterPro" id="IPR025660">
    <property type="entry name" value="Pept_his_AS"/>
</dbReference>